<dbReference type="GeneID" id="88856857"/>
<organism evidence="2 3">
    <name type="scientific">Xenorhabdus griffiniae</name>
    <dbReference type="NCBI Taxonomy" id="351672"/>
    <lineage>
        <taxon>Bacteria</taxon>
        <taxon>Pseudomonadati</taxon>
        <taxon>Pseudomonadota</taxon>
        <taxon>Gammaproteobacteria</taxon>
        <taxon>Enterobacterales</taxon>
        <taxon>Morganellaceae</taxon>
        <taxon>Xenorhabdus</taxon>
    </lineage>
</organism>
<dbReference type="RefSeq" id="WP_189757973.1">
    <property type="nucleotide sequence ID" value="NZ_CAWPOC010000001.1"/>
</dbReference>
<feature type="chain" id="PRO_5045702158" description="Type 1 fimbrial protein" evidence="1">
    <location>
        <begin position="27"/>
        <end position="99"/>
    </location>
</feature>
<feature type="signal peptide" evidence="1">
    <location>
        <begin position="1"/>
        <end position="26"/>
    </location>
</feature>
<accession>A0ABY9XEU2</accession>
<sequence length="99" mass="10814">MKTRLFKLAAFKAALISSLLVNSVLANSGTVQFSGEIVSPPCVVHTKDEKAEVRCFIENKETIKAVNPQTLKGVLKTNQSNISVNRLSKNVAILIITHH</sequence>
<dbReference type="Proteomes" id="UP001300348">
    <property type="component" value="Chromosome"/>
</dbReference>
<evidence type="ECO:0000313" key="2">
    <source>
        <dbReference type="EMBL" id="WNH01109.1"/>
    </source>
</evidence>
<evidence type="ECO:0008006" key="4">
    <source>
        <dbReference type="Google" id="ProtNLM"/>
    </source>
</evidence>
<reference evidence="2 3" key="1">
    <citation type="journal article" date="2023" name="Access Microbiol">
        <title>The genome of a steinernematid-associated Pseudomonas piscis bacterium encodes the biosynthesis of insect toxins.</title>
        <authorList>
            <person name="Awori R.M."/>
            <person name="Hendre P."/>
            <person name="Amugune N.O."/>
        </authorList>
    </citation>
    <scope>NUCLEOTIDE SEQUENCE [LARGE SCALE GENOMIC DNA]</scope>
    <source>
        <strain evidence="2 3">97</strain>
    </source>
</reference>
<proteinExistence type="predicted"/>
<dbReference type="EMBL" id="CP133647">
    <property type="protein sequence ID" value="WNH01109.1"/>
    <property type="molecule type" value="Genomic_DNA"/>
</dbReference>
<keyword evidence="3" id="KW-1185">Reference proteome</keyword>
<evidence type="ECO:0000313" key="3">
    <source>
        <dbReference type="Proteomes" id="UP001300348"/>
    </source>
</evidence>
<protein>
    <recommendedName>
        <fullName evidence="4">Type 1 fimbrial protein</fullName>
    </recommendedName>
</protein>
<name>A0ABY9XEU2_9GAMM</name>
<evidence type="ECO:0000256" key="1">
    <source>
        <dbReference type="SAM" id="SignalP"/>
    </source>
</evidence>
<keyword evidence="1" id="KW-0732">Signal</keyword>
<gene>
    <name evidence="2" type="ORF">QL112_014830</name>
</gene>